<organism evidence="2">
    <name type="scientific">Palpitomonas bilix</name>
    <dbReference type="NCBI Taxonomy" id="652834"/>
    <lineage>
        <taxon>Eukaryota</taxon>
        <taxon>Eukaryota incertae sedis</taxon>
    </lineage>
</organism>
<feature type="region of interest" description="Disordered" evidence="1">
    <location>
        <begin position="92"/>
        <end position="164"/>
    </location>
</feature>
<dbReference type="AlphaFoldDB" id="A0A7S3FYY5"/>
<proteinExistence type="predicted"/>
<feature type="compositionally biased region" description="Basic and acidic residues" evidence="1">
    <location>
        <begin position="113"/>
        <end position="164"/>
    </location>
</feature>
<dbReference type="EMBL" id="HBIB01001457">
    <property type="protein sequence ID" value="CAE0238860.1"/>
    <property type="molecule type" value="Transcribed_RNA"/>
</dbReference>
<evidence type="ECO:0000256" key="1">
    <source>
        <dbReference type="SAM" id="MobiDB-lite"/>
    </source>
</evidence>
<protein>
    <submittedName>
        <fullName evidence="2">Uncharacterized protein</fullName>
    </submittedName>
</protein>
<evidence type="ECO:0000313" key="3">
    <source>
        <dbReference type="EMBL" id="CAE0238864.1"/>
    </source>
</evidence>
<feature type="compositionally biased region" description="Basic and acidic residues" evidence="1">
    <location>
        <begin position="1"/>
        <end position="27"/>
    </location>
</feature>
<gene>
    <name evidence="2" type="ORF">PBIL07802_LOCUS1003</name>
    <name evidence="3" type="ORF">PBIL07802_LOCUS1007</name>
</gene>
<reference evidence="2" key="1">
    <citation type="submission" date="2021-01" db="EMBL/GenBank/DDBJ databases">
        <authorList>
            <person name="Corre E."/>
            <person name="Pelletier E."/>
            <person name="Niang G."/>
            <person name="Scheremetjew M."/>
            <person name="Finn R."/>
            <person name="Kale V."/>
            <person name="Holt S."/>
            <person name="Cochrane G."/>
            <person name="Meng A."/>
            <person name="Brown T."/>
            <person name="Cohen L."/>
        </authorList>
    </citation>
    <scope>NUCLEOTIDE SEQUENCE</scope>
    <source>
        <strain evidence="2">NIES-2562</strain>
    </source>
</reference>
<evidence type="ECO:0000313" key="2">
    <source>
        <dbReference type="EMBL" id="CAE0238860.1"/>
    </source>
</evidence>
<sequence length="164" mass="18475">MKSVHGNKDDSEKKRRKRGEGGEHGGDDDGEGESTRKQPKTKARAVPGRKPLVDYLDDFGNIRSDVDLKLRPGALTYTGSVSELRRKLEMDQARWEEEKRGKRKRDIVVTHGEAGREEEEGRGKREGGDGAMKKSRKGGREEGEREDKQGEREKAEERGEGQES</sequence>
<name>A0A7S3FYY5_9EUKA</name>
<feature type="region of interest" description="Disordered" evidence="1">
    <location>
        <begin position="1"/>
        <end position="55"/>
    </location>
</feature>
<feature type="region of interest" description="Disordered" evidence="1">
    <location>
        <begin position="61"/>
        <end position="80"/>
    </location>
</feature>
<accession>A0A7S3FYY5</accession>
<dbReference type="EMBL" id="HBIB01001464">
    <property type="protein sequence ID" value="CAE0238864.1"/>
    <property type="molecule type" value="Transcribed_RNA"/>
</dbReference>